<evidence type="ECO:0008006" key="5">
    <source>
        <dbReference type="Google" id="ProtNLM"/>
    </source>
</evidence>
<evidence type="ECO:0000256" key="1">
    <source>
        <dbReference type="SAM" id="Phobius"/>
    </source>
</evidence>
<feature type="transmembrane region" description="Helical" evidence="1">
    <location>
        <begin position="134"/>
        <end position="153"/>
    </location>
</feature>
<name>A0A1G1Y2N3_9BACT</name>
<dbReference type="AlphaFoldDB" id="A0A1G1Y2N3"/>
<reference evidence="3 4" key="1">
    <citation type="journal article" date="2016" name="Nat. Commun.">
        <title>Thousands of microbial genomes shed light on interconnected biogeochemical processes in an aquifer system.</title>
        <authorList>
            <person name="Anantharaman K."/>
            <person name="Brown C.T."/>
            <person name="Hug L.A."/>
            <person name="Sharon I."/>
            <person name="Castelle C.J."/>
            <person name="Probst A.J."/>
            <person name="Thomas B.C."/>
            <person name="Singh A."/>
            <person name="Wilkins M.J."/>
            <person name="Karaoz U."/>
            <person name="Brodie E.L."/>
            <person name="Williams K.H."/>
            <person name="Hubbard S.S."/>
            <person name="Banfield J.F."/>
        </authorList>
    </citation>
    <scope>NUCLEOTIDE SEQUENCE [LARGE SCALE GENOMIC DNA]</scope>
</reference>
<dbReference type="EMBL" id="MHIC01000005">
    <property type="protein sequence ID" value="OGY46030.1"/>
    <property type="molecule type" value="Genomic_DNA"/>
</dbReference>
<protein>
    <recommendedName>
        <fullName evidence="5">CARDB domain-containing protein</fullName>
    </recommendedName>
</protein>
<feature type="chain" id="PRO_5009581464" description="CARDB domain-containing protein" evidence="2">
    <location>
        <begin position="24"/>
        <end position="162"/>
    </location>
</feature>
<sequence>MKKFYFLLAVVVFYCCNVVAVSALGVGVKPKEINLDIQVNKKIETEILVMNVAQEPALYQVYPDALEDEIKIYPENFQLGPEGSQIVKVVVEIRNPGKFATNLSIVARPPGAGGLPTATGVKVPITISAAGLNLWRLALAVVIGICLLMIFVVKLKKDNSKL</sequence>
<gene>
    <name evidence="3" type="ORF">A2731_02145</name>
</gene>
<evidence type="ECO:0000256" key="2">
    <source>
        <dbReference type="SAM" id="SignalP"/>
    </source>
</evidence>
<dbReference type="STRING" id="1797533.A2731_02145"/>
<evidence type="ECO:0000313" key="4">
    <source>
        <dbReference type="Proteomes" id="UP000176241"/>
    </source>
</evidence>
<evidence type="ECO:0000313" key="3">
    <source>
        <dbReference type="EMBL" id="OGY46030.1"/>
    </source>
</evidence>
<proteinExistence type="predicted"/>
<keyword evidence="1" id="KW-0812">Transmembrane</keyword>
<keyword evidence="1" id="KW-1133">Transmembrane helix</keyword>
<keyword evidence="2" id="KW-0732">Signal</keyword>
<dbReference type="Proteomes" id="UP000176241">
    <property type="component" value="Unassembled WGS sequence"/>
</dbReference>
<comment type="caution">
    <text evidence="3">The sequence shown here is derived from an EMBL/GenBank/DDBJ whole genome shotgun (WGS) entry which is preliminary data.</text>
</comment>
<keyword evidence="1" id="KW-0472">Membrane</keyword>
<feature type="signal peptide" evidence="2">
    <location>
        <begin position="1"/>
        <end position="23"/>
    </location>
</feature>
<accession>A0A1G1Y2N3</accession>
<organism evidence="3 4">
    <name type="scientific">Candidatus Buchananbacteria bacterium RIFCSPHIGHO2_01_FULL_39_8</name>
    <dbReference type="NCBI Taxonomy" id="1797533"/>
    <lineage>
        <taxon>Bacteria</taxon>
        <taxon>Candidatus Buchananiibacteriota</taxon>
    </lineage>
</organism>